<accession>A0A8X6Y8V3</accession>
<keyword evidence="3" id="KW-1185">Reference proteome</keyword>
<dbReference type="Proteomes" id="UP000886998">
    <property type="component" value="Unassembled WGS sequence"/>
</dbReference>
<evidence type="ECO:0000313" key="3">
    <source>
        <dbReference type="Proteomes" id="UP000886998"/>
    </source>
</evidence>
<protein>
    <submittedName>
        <fullName evidence="2">Uncharacterized protein</fullName>
    </submittedName>
</protein>
<keyword evidence="1" id="KW-0812">Transmembrane</keyword>
<evidence type="ECO:0000313" key="2">
    <source>
        <dbReference type="EMBL" id="GFY65129.1"/>
    </source>
</evidence>
<dbReference type="AlphaFoldDB" id="A0A8X6Y8V3"/>
<proteinExistence type="predicted"/>
<gene>
    <name evidence="2" type="ORF">TNIN_36321</name>
</gene>
<keyword evidence="1" id="KW-0472">Membrane</keyword>
<sequence length="91" mass="9712">MNKRVKDFIFLAGLGAVLGGLAGLGLSFTTLSPLVMGGIIGSMLPVLPAVVFIGMSAFISFLGDKDKDEDFDPIMITMYFGTLTYPFSRVV</sequence>
<feature type="transmembrane region" description="Helical" evidence="1">
    <location>
        <begin position="7"/>
        <end position="28"/>
    </location>
</feature>
<keyword evidence="1" id="KW-1133">Transmembrane helix</keyword>
<comment type="caution">
    <text evidence="2">The sequence shown here is derived from an EMBL/GenBank/DDBJ whole genome shotgun (WGS) entry which is preliminary data.</text>
</comment>
<organism evidence="2 3">
    <name type="scientific">Trichonephila inaurata madagascariensis</name>
    <dbReference type="NCBI Taxonomy" id="2747483"/>
    <lineage>
        <taxon>Eukaryota</taxon>
        <taxon>Metazoa</taxon>
        <taxon>Ecdysozoa</taxon>
        <taxon>Arthropoda</taxon>
        <taxon>Chelicerata</taxon>
        <taxon>Arachnida</taxon>
        <taxon>Araneae</taxon>
        <taxon>Araneomorphae</taxon>
        <taxon>Entelegynae</taxon>
        <taxon>Araneoidea</taxon>
        <taxon>Nephilidae</taxon>
        <taxon>Trichonephila</taxon>
        <taxon>Trichonephila inaurata</taxon>
    </lineage>
</organism>
<evidence type="ECO:0000256" key="1">
    <source>
        <dbReference type="SAM" id="Phobius"/>
    </source>
</evidence>
<name>A0A8X6Y8V3_9ARAC</name>
<dbReference type="EMBL" id="BMAV01015538">
    <property type="protein sequence ID" value="GFY65129.1"/>
    <property type="molecule type" value="Genomic_DNA"/>
</dbReference>
<feature type="transmembrane region" description="Helical" evidence="1">
    <location>
        <begin position="34"/>
        <end position="59"/>
    </location>
</feature>
<reference evidence="2" key="1">
    <citation type="submission" date="2020-08" db="EMBL/GenBank/DDBJ databases">
        <title>Multicomponent nature underlies the extraordinary mechanical properties of spider dragline silk.</title>
        <authorList>
            <person name="Kono N."/>
            <person name="Nakamura H."/>
            <person name="Mori M."/>
            <person name="Yoshida Y."/>
            <person name="Ohtoshi R."/>
            <person name="Malay A.D."/>
            <person name="Moran D.A.P."/>
            <person name="Tomita M."/>
            <person name="Numata K."/>
            <person name="Arakawa K."/>
        </authorList>
    </citation>
    <scope>NUCLEOTIDE SEQUENCE</scope>
</reference>